<dbReference type="Proteomes" id="UP000235371">
    <property type="component" value="Unassembled WGS sequence"/>
</dbReference>
<evidence type="ECO:0000313" key="3">
    <source>
        <dbReference type="Proteomes" id="UP000235371"/>
    </source>
</evidence>
<dbReference type="Gene3D" id="3.40.630.30">
    <property type="match status" value="1"/>
</dbReference>
<gene>
    <name evidence="2" type="ORF">K444DRAFT_573157</name>
</gene>
<organism evidence="2 3">
    <name type="scientific">Hyaloscypha bicolor E</name>
    <dbReference type="NCBI Taxonomy" id="1095630"/>
    <lineage>
        <taxon>Eukaryota</taxon>
        <taxon>Fungi</taxon>
        <taxon>Dikarya</taxon>
        <taxon>Ascomycota</taxon>
        <taxon>Pezizomycotina</taxon>
        <taxon>Leotiomycetes</taxon>
        <taxon>Helotiales</taxon>
        <taxon>Hyaloscyphaceae</taxon>
        <taxon>Hyaloscypha</taxon>
        <taxon>Hyaloscypha bicolor</taxon>
    </lineage>
</organism>
<dbReference type="CDD" id="cd04301">
    <property type="entry name" value="NAT_SF"/>
    <property type="match status" value="1"/>
</dbReference>
<protein>
    <recommendedName>
        <fullName evidence="1">N-acetyltransferase domain-containing protein</fullName>
    </recommendedName>
</protein>
<sequence>MVSIGLPSGVILRLATIKDVPRTSAVATAGFFYSPAFEWERRYHAQYPEDTIKSFAKRFADIIRDPEFILGVVEDSYQPDENSKTGATIVTNQGEKAFQAGDSVIVGFAAWKLPPGSKYIGQFMDHEDLAADNRPVFDGGLGRDKYMPGSPVYEAVSAQEEKHFQGRMVIELVAIHPAYWRRGHARSLLSWGIAVAESEEVKTGVVANTRGLGLYLSMGFKEVLRFSIQDEDEPPNVISGILLKYPD</sequence>
<dbReference type="STRING" id="1095630.A0A2J6SNP0"/>
<dbReference type="Pfam" id="PF00583">
    <property type="entry name" value="Acetyltransf_1"/>
    <property type="match status" value="1"/>
</dbReference>
<dbReference type="AlphaFoldDB" id="A0A2J6SNP0"/>
<dbReference type="InterPro" id="IPR000182">
    <property type="entry name" value="GNAT_dom"/>
</dbReference>
<dbReference type="EMBL" id="KZ613905">
    <property type="protein sequence ID" value="PMD52391.1"/>
    <property type="molecule type" value="Genomic_DNA"/>
</dbReference>
<dbReference type="GeneID" id="36585464"/>
<proteinExistence type="predicted"/>
<dbReference type="GO" id="GO:0016747">
    <property type="term" value="F:acyltransferase activity, transferring groups other than amino-acyl groups"/>
    <property type="evidence" value="ECO:0007669"/>
    <property type="project" value="InterPro"/>
</dbReference>
<feature type="domain" description="N-acetyltransferase" evidence="1">
    <location>
        <begin position="164"/>
        <end position="220"/>
    </location>
</feature>
<dbReference type="InParanoid" id="A0A2J6SNP0"/>
<dbReference type="InterPro" id="IPR016181">
    <property type="entry name" value="Acyl_CoA_acyltransferase"/>
</dbReference>
<dbReference type="OrthoDB" id="4738875at2759"/>
<dbReference type="SUPFAM" id="SSF55729">
    <property type="entry name" value="Acyl-CoA N-acyltransferases (Nat)"/>
    <property type="match status" value="1"/>
</dbReference>
<evidence type="ECO:0000313" key="2">
    <source>
        <dbReference type="EMBL" id="PMD52391.1"/>
    </source>
</evidence>
<name>A0A2J6SNP0_9HELO</name>
<dbReference type="PANTHER" id="PTHR42791">
    <property type="entry name" value="GNAT FAMILY ACETYLTRANSFERASE"/>
    <property type="match status" value="1"/>
</dbReference>
<dbReference type="PANTHER" id="PTHR42791:SF1">
    <property type="entry name" value="N-ACETYLTRANSFERASE DOMAIN-CONTAINING PROTEIN"/>
    <property type="match status" value="1"/>
</dbReference>
<keyword evidence="3" id="KW-1185">Reference proteome</keyword>
<reference evidence="2 3" key="1">
    <citation type="submission" date="2016-04" db="EMBL/GenBank/DDBJ databases">
        <title>A degradative enzymes factory behind the ericoid mycorrhizal symbiosis.</title>
        <authorList>
            <consortium name="DOE Joint Genome Institute"/>
            <person name="Martino E."/>
            <person name="Morin E."/>
            <person name="Grelet G."/>
            <person name="Kuo A."/>
            <person name="Kohler A."/>
            <person name="Daghino S."/>
            <person name="Barry K."/>
            <person name="Choi C."/>
            <person name="Cichocki N."/>
            <person name="Clum A."/>
            <person name="Copeland A."/>
            <person name="Hainaut M."/>
            <person name="Haridas S."/>
            <person name="Labutti K."/>
            <person name="Lindquist E."/>
            <person name="Lipzen A."/>
            <person name="Khouja H.-R."/>
            <person name="Murat C."/>
            <person name="Ohm R."/>
            <person name="Olson A."/>
            <person name="Spatafora J."/>
            <person name="Veneault-Fourrey C."/>
            <person name="Henrissat B."/>
            <person name="Grigoriev I."/>
            <person name="Martin F."/>
            <person name="Perotto S."/>
        </authorList>
    </citation>
    <scope>NUCLEOTIDE SEQUENCE [LARGE SCALE GENOMIC DNA]</scope>
    <source>
        <strain evidence="2 3">E</strain>
    </source>
</reference>
<accession>A0A2J6SNP0</accession>
<dbReference type="RefSeq" id="XP_024729295.1">
    <property type="nucleotide sequence ID" value="XM_024877387.1"/>
</dbReference>
<evidence type="ECO:0000259" key="1">
    <source>
        <dbReference type="Pfam" id="PF00583"/>
    </source>
</evidence>
<dbReference type="InterPro" id="IPR052523">
    <property type="entry name" value="Trichothecene_AcTrans"/>
</dbReference>